<dbReference type="PANTHER" id="PTHR31642">
    <property type="entry name" value="TRICHOTHECENE 3-O-ACETYLTRANSFERASE"/>
    <property type="match status" value="1"/>
</dbReference>
<sequence>MLTTGSTPAASLMVGNNSNPPQQLNTVWVVPHNADHAKLFPLPVSQTDRIMNFSVDVSHFVPGRFNNERLISALRDTLKYCQHVTARLRIKGDDWWLDAGNRGIPVGFQTTEEPLNHHPDLSVTPTEIIDSLPAVDISRAHEPDWDEPMLKIKVTYCSKTNESVIGLSYSHILGDGDLIVTFLGAWSQYYQGKEPFLGRPTYERYQSPQPPAEFNNNPETDAFIKRHLKHLIKIPPREQWMEMFLAAQKWTTSVDLFFSGQQIEQLRYIADFCTDRAAKRTTQQDALGAYLITTLNRCLDVPITCVMTTVTSRGIKNPDNIKPGDWCAPGYFAAGNNIIQVYTPSLSINEASSIGAVAAAMRNSVREARQYEHAKRIFAISESIALRIANEKTFYKFWDDGIFCWNAMGTGRSDGDVFHFGFGHARLNTYGSSATDARCFQAPTVRQLDGSWVRKADGLIMWTHVPTKIHQKFMAMIAADFNTSTFPNNIAAREWKVQESILGAQEARL</sequence>
<evidence type="ECO:0000256" key="1">
    <source>
        <dbReference type="ARBA" id="ARBA00022679"/>
    </source>
</evidence>
<dbReference type="PANTHER" id="PTHR31642:SF310">
    <property type="entry name" value="FATTY ALCOHOL:CAFFEOYL-COA ACYLTRANSFERASE"/>
    <property type="match status" value="1"/>
</dbReference>
<dbReference type="InterPro" id="IPR050317">
    <property type="entry name" value="Plant_Fungal_Acyltransferase"/>
</dbReference>
<protein>
    <submittedName>
        <fullName evidence="2">Uncharacterized protein</fullName>
    </submittedName>
</protein>
<gene>
    <name evidence="2" type="ORF">FB45DRAFT_1064117</name>
</gene>
<evidence type="ECO:0000313" key="2">
    <source>
        <dbReference type="EMBL" id="KAJ7615927.1"/>
    </source>
</evidence>
<accession>A0AAD7FCM7</accession>
<dbReference type="AlphaFoldDB" id="A0AAD7FCM7"/>
<keyword evidence="1" id="KW-0808">Transferase</keyword>
<dbReference type="Proteomes" id="UP001221142">
    <property type="component" value="Unassembled WGS sequence"/>
</dbReference>
<evidence type="ECO:0000313" key="3">
    <source>
        <dbReference type="Proteomes" id="UP001221142"/>
    </source>
</evidence>
<dbReference type="Gene3D" id="3.30.559.10">
    <property type="entry name" value="Chloramphenicol acetyltransferase-like domain"/>
    <property type="match status" value="1"/>
</dbReference>
<dbReference type="GO" id="GO:0016747">
    <property type="term" value="F:acyltransferase activity, transferring groups other than amino-acyl groups"/>
    <property type="evidence" value="ECO:0007669"/>
    <property type="project" value="TreeGrafter"/>
</dbReference>
<keyword evidence="3" id="KW-1185">Reference proteome</keyword>
<proteinExistence type="predicted"/>
<reference evidence="2" key="1">
    <citation type="submission" date="2023-03" db="EMBL/GenBank/DDBJ databases">
        <title>Massive genome expansion in bonnet fungi (Mycena s.s.) driven by repeated elements and novel gene families across ecological guilds.</title>
        <authorList>
            <consortium name="Lawrence Berkeley National Laboratory"/>
            <person name="Harder C.B."/>
            <person name="Miyauchi S."/>
            <person name="Viragh M."/>
            <person name="Kuo A."/>
            <person name="Thoen E."/>
            <person name="Andreopoulos B."/>
            <person name="Lu D."/>
            <person name="Skrede I."/>
            <person name="Drula E."/>
            <person name="Henrissat B."/>
            <person name="Morin E."/>
            <person name="Kohler A."/>
            <person name="Barry K."/>
            <person name="LaButti K."/>
            <person name="Morin E."/>
            <person name="Salamov A."/>
            <person name="Lipzen A."/>
            <person name="Mereny Z."/>
            <person name="Hegedus B."/>
            <person name="Baldrian P."/>
            <person name="Stursova M."/>
            <person name="Weitz H."/>
            <person name="Taylor A."/>
            <person name="Grigoriev I.V."/>
            <person name="Nagy L.G."/>
            <person name="Martin F."/>
            <person name="Kauserud H."/>
        </authorList>
    </citation>
    <scope>NUCLEOTIDE SEQUENCE</scope>
    <source>
        <strain evidence="2">9284</strain>
    </source>
</reference>
<comment type="caution">
    <text evidence="2">The sequence shown here is derived from an EMBL/GenBank/DDBJ whole genome shotgun (WGS) entry which is preliminary data.</text>
</comment>
<dbReference type="EMBL" id="JARKIF010000023">
    <property type="protein sequence ID" value="KAJ7615927.1"/>
    <property type="molecule type" value="Genomic_DNA"/>
</dbReference>
<name>A0AAD7FCM7_9AGAR</name>
<dbReference type="InterPro" id="IPR023213">
    <property type="entry name" value="CAT-like_dom_sf"/>
</dbReference>
<organism evidence="2 3">
    <name type="scientific">Roridomyces roridus</name>
    <dbReference type="NCBI Taxonomy" id="1738132"/>
    <lineage>
        <taxon>Eukaryota</taxon>
        <taxon>Fungi</taxon>
        <taxon>Dikarya</taxon>
        <taxon>Basidiomycota</taxon>
        <taxon>Agaricomycotina</taxon>
        <taxon>Agaricomycetes</taxon>
        <taxon>Agaricomycetidae</taxon>
        <taxon>Agaricales</taxon>
        <taxon>Marasmiineae</taxon>
        <taxon>Mycenaceae</taxon>
        <taxon>Roridomyces</taxon>
    </lineage>
</organism>